<dbReference type="CDD" id="cd07770">
    <property type="entry name" value="ASKHA_NBD_FGGY_GntK"/>
    <property type="match status" value="1"/>
</dbReference>
<dbReference type="InterPro" id="IPR018485">
    <property type="entry name" value="FGGY_C"/>
</dbReference>
<dbReference type="InterPro" id="IPR050406">
    <property type="entry name" value="FGGY_Carb_Kinase"/>
</dbReference>
<evidence type="ECO:0000256" key="2">
    <source>
        <dbReference type="ARBA" id="ARBA00022679"/>
    </source>
</evidence>
<dbReference type="InterPro" id="IPR000577">
    <property type="entry name" value="Carb_kinase_FGGY"/>
</dbReference>
<keyword evidence="3 4" id="KW-0418">Kinase</keyword>
<dbReference type="Proteomes" id="UP000293874">
    <property type="component" value="Unassembled WGS sequence"/>
</dbReference>
<comment type="similarity">
    <text evidence="1 4">Belongs to the FGGY kinase family.</text>
</comment>
<dbReference type="AlphaFoldDB" id="A0A4Q7MDG3"/>
<dbReference type="PROSITE" id="PS00933">
    <property type="entry name" value="FGGY_KINASES_1"/>
    <property type="match status" value="1"/>
</dbReference>
<dbReference type="EMBL" id="SGXA01000005">
    <property type="protein sequence ID" value="RZS65467.1"/>
    <property type="molecule type" value="Genomic_DNA"/>
</dbReference>
<dbReference type="Pfam" id="PF00370">
    <property type="entry name" value="FGGY_N"/>
    <property type="match status" value="1"/>
</dbReference>
<keyword evidence="2 4" id="KW-0808">Transferase</keyword>
<dbReference type="GO" id="GO:0005975">
    <property type="term" value="P:carbohydrate metabolic process"/>
    <property type="evidence" value="ECO:0007669"/>
    <property type="project" value="InterPro"/>
</dbReference>
<dbReference type="InterPro" id="IPR018483">
    <property type="entry name" value="Carb_kinase_FGGY_CS"/>
</dbReference>
<evidence type="ECO:0000313" key="7">
    <source>
        <dbReference type="EMBL" id="RZS65467.1"/>
    </source>
</evidence>
<dbReference type="RefSeq" id="WP_130544129.1">
    <property type="nucleotide sequence ID" value="NZ_CP042431.1"/>
</dbReference>
<dbReference type="Gene3D" id="3.30.420.40">
    <property type="match status" value="2"/>
</dbReference>
<accession>A0A4Q7MDG3</accession>
<dbReference type="SUPFAM" id="SSF53067">
    <property type="entry name" value="Actin-like ATPase domain"/>
    <property type="match status" value="2"/>
</dbReference>
<reference evidence="7 8" key="1">
    <citation type="submission" date="2019-02" db="EMBL/GenBank/DDBJ databases">
        <title>Genomic Encyclopedia of Type Strains, Phase IV (KMG-IV): sequencing the most valuable type-strain genomes for metagenomic binning, comparative biology and taxonomic classification.</title>
        <authorList>
            <person name="Goeker M."/>
        </authorList>
    </citation>
    <scope>NUCLEOTIDE SEQUENCE [LARGE SCALE GENOMIC DNA]</scope>
    <source>
        <strain evidence="7 8">DSM 18116</strain>
    </source>
</reference>
<dbReference type="PANTHER" id="PTHR43095">
    <property type="entry name" value="SUGAR KINASE"/>
    <property type="match status" value="1"/>
</dbReference>
<evidence type="ECO:0000256" key="3">
    <source>
        <dbReference type="ARBA" id="ARBA00022777"/>
    </source>
</evidence>
<protein>
    <submittedName>
        <fullName evidence="7">Gluconate kinase (FGGY family)</fullName>
    </submittedName>
</protein>
<feature type="domain" description="Carbohydrate kinase FGGY N-terminal" evidence="5">
    <location>
        <begin position="8"/>
        <end position="252"/>
    </location>
</feature>
<name>A0A4Q7MDG3_9BACT</name>
<dbReference type="Pfam" id="PF02782">
    <property type="entry name" value="FGGY_C"/>
    <property type="match status" value="1"/>
</dbReference>
<evidence type="ECO:0000313" key="8">
    <source>
        <dbReference type="Proteomes" id="UP000293874"/>
    </source>
</evidence>
<evidence type="ECO:0000256" key="4">
    <source>
        <dbReference type="RuleBase" id="RU003733"/>
    </source>
</evidence>
<dbReference type="GO" id="GO:0016301">
    <property type="term" value="F:kinase activity"/>
    <property type="evidence" value="ECO:0007669"/>
    <property type="project" value="UniProtKB-KW"/>
</dbReference>
<proteinExistence type="inferred from homology"/>
<dbReference type="PANTHER" id="PTHR43095:SF2">
    <property type="entry name" value="GLUCONOKINASE"/>
    <property type="match status" value="1"/>
</dbReference>
<dbReference type="InterPro" id="IPR043129">
    <property type="entry name" value="ATPase_NBD"/>
</dbReference>
<keyword evidence="8" id="KW-1185">Reference proteome</keyword>
<dbReference type="PROSITE" id="PS00445">
    <property type="entry name" value="FGGY_KINASES_2"/>
    <property type="match status" value="1"/>
</dbReference>
<dbReference type="InterPro" id="IPR018484">
    <property type="entry name" value="FGGY_N"/>
</dbReference>
<sequence>MPSTKKCIITIEIGTNAVRVVAFDLSGKTIASMKGSYPTFHSQPDFSEQDPEQIFITLLYVLKNLLNEYIHPSRTQVLSICFSASMHSVLAIDKSGIPLGNAITWADNRAQKEVQQLKNSPACNSIYTATGTPMHPMSPLFKIAWLKNNDKERFSNTSKFIQLKTYIIQQLTGEYLIDYSLASATGLLNIHTIEWEEEALAYAGINKGMLADPVPIFTSCGKLKKAYQNSLGLTAATQLIVGSSDGCLATLGAGVWGGQKATITIEDSGAVRVIGQKVLNDKQQRFFNYLLTENCYVSGGPTNSGGIIFEWFAKQFGDFKNPFDLEHTIEDLISVAAKVEAGADGLLFLPYLLGERAPIWDANARGVFFGINIKHERNHFVRAVIEGILFEIYSIGKILEEHSTIKSLSINGSFASIPLCAQIIADVFNKPVSISQHNYSVGAGAYLLSATEMGIFKDLDEAARSIVLTEQYFPKKNIHGVYMKHFEIFETLSTRLKPDFENVVSLQ</sequence>
<gene>
    <name evidence="7" type="ORF">EV199_5640</name>
</gene>
<feature type="domain" description="Carbohydrate kinase FGGY C-terminal" evidence="6">
    <location>
        <begin position="293"/>
        <end position="450"/>
    </location>
</feature>
<dbReference type="OrthoDB" id="9805576at2"/>
<evidence type="ECO:0000256" key="1">
    <source>
        <dbReference type="ARBA" id="ARBA00009156"/>
    </source>
</evidence>
<organism evidence="7 8">
    <name type="scientific">Pseudobacter ginsenosidimutans</name>
    <dbReference type="NCBI Taxonomy" id="661488"/>
    <lineage>
        <taxon>Bacteria</taxon>
        <taxon>Pseudomonadati</taxon>
        <taxon>Bacteroidota</taxon>
        <taxon>Chitinophagia</taxon>
        <taxon>Chitinophagales</taxon>
        <taxon>Chitinophagaceae</taxon>
        <taxon>Pseudobacter</taxon>
    </lineage>
</organism>
<dbReference type="PIRSF" id="PIRSF000538">
    <property type="entry name" value="GlpK"/>
    <property type="match status" value="1"/>
</dbReference>
<dbReference type="GO" id="GO:0016773">
    <property type="term" value="F:phosphotransferase activity, alcohol group as acceptor"/>
    <property type="evidence" value="ECO:0007669"/>
    <property type="project" value="InterPro"/>
</dbReference>
<evidence type="ECO:0000259" key="6">
    <source>
        <dbReference type="Pfam" id="PF02782"/>
    </source>
</evidence>
<evidence type="ECO:0000259" key="5">
    <source>
        <dbReference type="Pfam" id="PF00370"/>
    </source>
</evidence>
<comment type="caution">
    <text evidence="7">The sequence shown here is derived from an EMBL/GenBank/DDBJ whole genome shotgun (WGS) entry which is preliminary data.</text>
</comment>